<dbReference type="RefSeq" id="WP_192864016.1">
    <property type="nucleotide sequence ID" value="NZ_JADAQT010000102.1"/>
</dbReference>
<reference evidence="1 2" key="1">
    <citation type="submission" date="2020-10" db="EMBL/GenBank/DDBJ databases">
        <title>Myceligenerans pegani sp. nov., an endophytic actinomycete isolated from Peganum harmala L. in Xinjiang, China.</title>
        <authorList>
            <person name="Xin L."/>
        </authorList>
    </citation>
    <scope>NUCLEOTIDE SEQUENCE [LARGE SCALE GENOMIC DNA]</scope>
    <source>
        <strain evidence="1 2">TRM65318</strain>
    </source>
</reference>
<organism evidence="1 2">
    <name type="scientific">Myceligenerans pegani</name>
    <dbReference type="NCBI Taxonomy" id="2776917"/>
    <lineage>
        <taxon>Bacteria</taxon>
        <taxon>Bacillati</taxon>
        <taxon>Actinomycetota</taxon>
        <taxon>Actinomycetes</taxon>
        <taxon>Micrococcales</taxon>
        <taxon>Promicromonosporaceae</taxon>
        <taxon>Myceligenerans</taxon>
    </lineage>
</organism>
<comment type="caution">
    <text evidence="1">The sequence shown here is derived from an EMBL/GenBank/DDBJ whole genome shotgun (WGS) entry which is preliminary data.</text>
</comment>
<evidence type="ECO:0000313" key="2">
    <source>
        <dbReference type="Proteomes" id="UP000625527"/>
    </source>
</evidence>
<dbReference type="EMBL" id="JADAQT010000102">
    <property type="protein sequence ID" value="MBE1877463.1"/>
    <property type="molecule type" value="Genomic_DNA"/>
</dbReference>
<sequence>MVHAGEASPTLMLHAGASSSSYTIVRQGPDHVLATERHTDPSTADRWLTAARTGTATPWTDDPEDSVHVKNWILAHAPDGLFTATTAQSVALGIGGHAVHAGAAEVALLTGTDVIASPRSTSVTRLYKLIATWRYAGAPYTDQLPAALFRQGDGWRVRLVVPGTQAQR</sequence>
<dbReference type="Proteomes" id="UP000625527">
    <property type="component" value="Unassembled WGS sequence"/>
</dbReference>
<evidence type="ECO:0000313" key="1">
    <source>
        <dbReference type="EMBL" id="MBE1877463.1"/>
    </source>
</evidence>
<name>A0ABR9N2X7_9MICO</name>
<accession>A0ABR9N2X7</accession>
<gene>
    <name evidence="1" type="ORF">IHE71_17380</name>
</gene>
<protein>
    <submittedName>
        <fullName evidence="1">Uncharacterized protein</fullName>
    </submittedName>
</protein>
<keyword evidence="2" id="KW-1185">Reference proteome</keyword>
<proteinExistence type="predicted"/>